<gene>
    <name evidence="1" type="ORF">HANVADRAFT_53596</name>
</gene>
<name>A0A1B7TAX9_9ASCO</name>
<evidence type="ECO:0008006" key="3">
    <source>
        <dbReference type="Google" id="ProtNLM"/>
    </source>
</evidence>
<dbReference type="OrthoDB" id="4045395at2759"/>
<accession>A0A1B7TAX9</accession>
<dbReference type="InterPro" id="IPR043047">
    <property type="entry name" value="Hri1_N_sf"/>
</dbReference>
<evidence type="ECO:0000313" key="2">
    <source>
        <dbReference type="Proteomes" id="UP000092321"/>
    </source>
</evidence>
<dbReference type="Proteomes" id="UP000092321">
    <property type="component" value="Unassembled WGS sequence"/>
</dbReference>
<dbReference type="EMBL" id="LXPE01000037">
    <property type="protein sequence ID" value="OBA25867.1"/>
    <property type="molecule type" value="Genomic_DNA"/>
</dbReference>
<proteinExistence type="predicted"/>
<organism evidence="1 2">
    <name type="scientific">Hanseniaspora valbyensis NRRL Y-1626</name>
    <dbReference type="NCBI Taxonomy" id="766949"/>
    <lineage>
        <taxon>Eukaryota</taxon>
        <taxon>Fungi</taxon>
        <taxon>Dikarya</taxon>
        <taxon>Ascomycota</taxon>
        <taxon>Saccharomycotina</taxon>
        <taxon>Saccharomycetes</taxon>
        <taxon>Saccharomycodales</taxon>
        <taxon>Saccharomycodaceae</taxon>
        <taxon>Hanseniaspora</taxon>
    </lineage>
</organism>
<evidence type="ECO:0000313" key="1">
    <source>
        <dbReference type="EMBL" id="OBA25867.1"/>
    </source>
</evidence>
<reference evidence="2" key="1">
    <citation type="journal article" date="2016" name="Proc. Natl. Acad. Sci. U.S.A.">
        <title>Comparative genomics of biotechnologically important yeasts.</title>
        <authorList>
            <person name="Riley R."/>
            <person name="Haridas S."/>
            <person name="Wolfe K.H."/>
            <person name="Lopes M.R."/>
            <person name="Hittinger C.T."/>
            <person name="Goeker M."/>
            <person name="Salamov A.A."/>
            <person name="Wisecaver J.H."/>
            <person name="Long T.M."/>
            <person name="Calvey C.H."/>
            <person name="Aerts A.L."/>
            <person name="Barry K.W."/>
            <person name="Choi C."/>
            <person name="Clum A."/>
            <person name="Coughlan A.Y."/>
            <person name="Deshpande S."/>
            <person name="Douglass A.P."/>
            <person name="Hanson S.J."/>
            <person name="Klenk H.-P."/>
            <person name="LaButti K.M."/>
            <person name="Lapidus A."/>
            <person name="Lindquist E.A."/>
            <person name="Lipzen A.M."/>
            <person name="Meier-Kolthoff J.P."/>
            <person name="Ohm R.A."/>
            <person name="Otillar R.P."/>
            <person name="Pangilinan J.L."/>
            <person name="Peng Y."/>
            <person name="Rokas A."/>
            <person name="Rosa C.A."/>
            <person name="Scheuner C."/>
            <person name="Sibirny A.A."/>
            <person name="Slot J.C."/>
            <person name="Stielow J.B."/>
            <person name="Sun H."/>
            <person name="Kurtzman C.P."/>
            <person name="Blackwell M."/>
            <person name="Grigoriev I.V."/>
            <person name="Jeffries T.W."/>
        </authorList>
    </citation>
    <scope>NUCLEOTIDE SEQUENCE [LARGE SCALE GENOMIC DNA]</scope>
    <source>
        <strain evidence="2">NRRL Y-1626</strain>
    </source>
</reference>
<dbReference type="Gene3D" id="2.40.128.320">
    <property type="entry name" value="Protein HRI1, N-terminal domain"/>
    <property type="match status" value="1"/>
</dbReference>
<keyword evidence="2" id="KW-1185">Reference proteome</keyword>
<sequence length="246" mass="28641">MFEPSFSRRVFIKWEHEEKFNEPTSTWVLTAPNGDFVDTRINLKDESKSWFITGSEKAIKIKKGYESSIEFVHVLDNFTKWDLPPGKDVGNFKQITSDDWDVSLKKLFNYDDAKTFNLAHYRLEEGCMENADCNNVIQDYKEIWDSLDPINSTPDSLISLVKNSKEKFKCQVYKILEETNGRELGRFIQVGKFGAGVAVNSKKEYQVIRIYENNVIYHFGKDYEDIFACFLNNSLPKSSWKLCLDC</sequence>
<dbReference type="Pfam" id="PF16815">
    <property type="entry name" value="HRI1"/>
    <property type="match status" value="1"/>
</dbReference>
<protein>
    <recommendedName>
        <fullName evidence="3">Protein HRI1</fullName>
    </recommendedName>
</protein>
<dbReference type="InterPro" id="IPR031818">
    <property type="entry name" value="Hri1"/>
</dbReference>
<dbReference type="AlphaFoldDB" id="A0A1B7TAX9"/>
<comment type="caution">
    <text evidence="1">The sequence shown here is derived from an EMBL/GenBank/DDBJ whole genome shotgun (WGS) entry which is preliminary data.</text>
</comment>